<dbReference type="EMBL" id="CAJFCJ010000019">
    <property type="protein sequence ID" value="CAD5123693.1"/>
    <property type="molecule type" value="Genomic_DNA"/>
</dbReference>
<feature type="signal peptide" evidence="1">
    <location>
        <begin position="1"/>
        <end position="18"/>
    </location>
</feature>
<proteinExistence type="predicted"/>
<dbReference type="GO" id="GO:0005764">
    <property type="term" value="C:lysosome"/>
    <property type="evidence" value="ECO:0007669"/>
    <property type="project" value="TreeGrafter"/>
</dbReference>
<dbReference type="GO" id="GO:0005576">
    <property type="term" value="C:extracellular region"/>
    <property type="evidence" value="ECO:0007669"/>
    <property type="project" value="InterPro"/>
</dbReference>
<dbReference type="SMART" id="SM00026">
    <property type="entry name" value="EPEND"/>
    <property type="match status" value="1"/>
</dbReference>
<sequence>MKNMKLFLLAIAVAAVSAFDMEQMLAYVDPEAENAQIPLYNPPIPDDDIEDDIYYKPKACCTPDQWEGYGAGHGAAKKGSHHGRKRILFSEFYHFHYDFKGKRLAYTEFVATSHHRKMNFTMIANFKSKKGYVIYAGNKCKTFSLKQSMHKYCVPQNASYLSSPILGAASDSLKVNAFGGSFHSKRMAGAYMLTFTSKLCIPVSGAVGVKSKRGSAANGFSFFNITPGIKSARVFTPPSSCSKYVDVSEDEVFDSQSDLGQIVHEKLMHGF</sequence>
<dbReference type="InterPro" id="IPR001299">
    <property type="entry name" value="Ependymin"/>
</dbReference>
<protein>
    <submittedName>
        <fullName evidence="2">Uncharacterized protein</fullName>
    </submittedName>
</protein>
<dbReference type="Proteomes" id="UP000549394">
    <property type="component" value="Unassembled WGS sequence"/>
</dbReference>
<keyword evidence="1" id="KW-0732">Signal</keyword>
<organism evidence="2 3">
    <name type="scientific">Dimorphilus gyrociliatus</name>
    <dbReference type="NCBI Taxonomy" id="2664684"/>
    <lineage>
        <taxon>Eukaryota</taxon>
        <taxon>Metazoa</taxon>
        <taxon>Spiralia</taxon>
        <taxon>Lophotrochozoa</taxon>
        <taxon>Annelida</taxon>
        <taxon>Polychaeta</taxon>
        <taxon>Polychaeta incertae sedis</taxon>
        <taxon>Dinophilidae</taxon>
        <taxon>Dimorphilus</taxon>
    </lineage>
</organism>
<evidence type="ECO:0000313" key="2">
    <source>
        <dbReference type="EMBL" id="CAD5123693.1"/>
    </source>
</evidence>
<accession>A0A7I8W714</accession>
<dbReference type="AlphaFoldDB" id="A0A7I8W714"/>
<evidence type="ECO:0000256" key="1">
    <source>
        <dbReference type="SAM" id="SignalP"/>
    </source>
</evidence>
<comment type="caution">
    <text evidence="2">The sequence shown here is derived from an EMBL/GenBank/DDBJ whole genome shotgun (WGS) entry which is preliminary data.</text>
</comment>
<feature type="chain" id="PRO_5029825917" evidence="1">
    <location>
        <begin position="19"/>
        <end position="271"/>
    </location>
</feature>
<dbReference type="OrthoDB" id="10070532at2759"/>
<dbReference type="PANTHER" id="PTHR10697:SF13">
    <property type="entry name" value="RICIN B LECTIN DOMAIN-CONTAINING PROTEIN"/>
    <property type="match status" value="1"/>
</dbReference>
<evidence type="ECO:0000313" key="3">
    <source>
        <dbReference type="Proteomes" id="UP000549394"/>
    </source>
</evidence>
<gene>
    <name evidence="2" type="ORF">DGYR_LOCUS11346</name>
</gene>
<name>A0A7I8W714_9ANNE</name>
<dbReference type="Pfam" id="PF00811">
    <property type="entry name" value="Ependymin"/>
    <property type="match status" value="1"/>
</dbReference>
<dbReference type="PANTHER" id="PTHR10697">
    <property type="entry name" value="MAMMALIAN EPENDYMIN-RELATED PROTEIN 1"/>
    <property type="match status" value="1"/>
</dbReference>
<reference evidence="2 3" key="1">
    <citation type="submission" date="2020-08" db="EMBL/GenBank/DDBJ databases">
        <authorList>
            <person name="Hejnol A."/>
        </authorList>
    </citation>
    <scope>NUCLEOTIDE SEQUENCE [LARGE SCALE GENOMIC DNA]</scope>
</reference>
<keyword evidence="3" id="KW-1185">Reference proteome</keyword>
<dbReference type="GO" id="GO:0005509">
    <property type="term" value="F:calcium ion binding"/>
    <property type="evidence" value="ECO:0007669"/>
    <property type="project" value="InterPro"/>
</dbReference>
<dbReference type="PRINTS" id="PR00317">
    <property type="entry name" value="EPENDYMIN"/>
</dbReference>
<dbReference type="GO" id="GO:0007160">
    <property type="term" value="P:cell-matrix adhesion"/>
    <property type="evidence" value="ECO:0007669"/>
    <property type="project" value="InterPro"/>
</dbReference>